<dbReference type="EMBL" id="CP002363">
    <property type="protein sequence ID" value="ADV64759.1"/>
    <property type="molecule type" value="Genomic_DNA"/>
</dbReference>
<gene>
    <name evidence="3" type="ordered locus">Desmu_0443</name>
</gene>
<organism evidence="3 4">
    <name type="scientific">Desulfurococcus mucosus (strain ATCC 35584 / DSM 2162 / JCM 9187 / O7/1)</name>
    <dbReference type="NCBI Taxonomy" id="765177"/>
    <lineage>
        <taxon>Archaea</taxon>
        <taxon>Thermoproteota</taxon>
        <taxon>Thermoprotei</taxon>
        <taxon>Desulfurococcales</taxon>
        <taxon>Desulfurococcaceae</taxon>
        <taxon>Desulfurococcus</taxon>
    </lineage>
</organism>
<dbReference type="RefSeq" id="WP_013561981.1">
    <property type="nucleotide sequence ID" value="NC_014961.1"/>
</dbReference>
<evidence type="ECO:0000259" key="2">
    <source>
        <dbReference type="Pfam" id="PF10131"/>
    </source>
</evidence>
<feature type="transmembrane region" description="Helical" evidence="1">
    <location>
        <begin position="96"/>
        <end position="116"/>
    </location>
</feature>
<dbReference type="GeneID" id="10153136"/>
<accession>E8R8D3</accession>
<dbReference type="STRING" id="765177.Desmu_0443"/>
<dbReference type="eggNOG" id="arCOG07110">
    <property type="taxonomic scope" value="Archaea"/>
</dbReference>
<feature type="transmembrane region" description="Helical" evidence="1">
    <location>
        <begin position="287"/>
        <end position="304"/>
    </location>
</feature>
<keyword evidence="1" id="KW-1133">Transmembrane helix</keyword>
<feature type="transmembrane region" description="Helical" evidence="1">
    <location>
        <begin position="358"/>
        <end position="379"/>
    </location>
</feature>
<dbReference type="Proteomes" id="UP000001068">
    <property type="component" value="Chromosome"/>
</dbReference>
<evidence type="ECO:0000313" key="4">
    <source>
        <dbReference type="Proteomes" id="UP000001068"/>
    </source>
</evidence>
<feature type="transmembrane region" description="Helical" evidence="1">
    <location>
        <begin position="7"/>
        <end position="28"/>
    </location>
</feature>
<protein>
    <recommendedName>
        <fullName evidence="2">Membrane protein 6-pyruvoyl-tetrahydropterin synthase-related domain-containing protein</fullName>
    </recommendedName>
</protein>
<feature type="transmembrane region" description="Helical" evidence="1">
    <location>
        <begin position="311"/>
        <end position="328"/>
    </location>
</feature>
<keyword evidence="4" id="KW-1185">Reference proteome</keyword>
<reference evidence="3 4" key="2">
    <citation type="journal article" date="2011" name="Stand. Genomic Sci.">
        <title>Complete genome sequence of Desulfurococcus mucosus type strain (O7/1).</title>
        <authorList>
            <person name="Wirth R."/>
            <person name="Chertkov O."/>
            <person name="Held B."/>
            <person name="Lapidus A."/>
            <person name="Nolan M."/>
            <person name="Lucas S."/>
            <person name="Hammon N."/>
            <person name="Deshpande S."/>
            <person name="Cheng J.F."/>
            <person name="Tapia R."/>
            <person name="Han C."/>
            <person name="Goodwin L."/>
            <person name="Pitluck S."/>
            <person name="Liolios K."/>
            <person name="Ioanna P."/>
            <person name="Ivanova N."/>
            <person name="Mavromatis K."/>
            <person name="Mikhailova N."/>
            <person name="Pati A."/>
            <person name="Chen A."/>
            <person name="Palaniappan K."/>
            <person name="Land M."/>
            <person name="Hauser L."/>
            <person name="Chang Y.J."/>
            <person name="Jeffries C.D."/>
            <person name="Bilek Y."/>
            <person name="Hader T."/>
            <person name="Rohde M."/>
            <person name="Spring S."/>
            <person name="Sikorski J."/>
            <person name="Goker M."/>
            <person name="Woyke T."/>
            <person name="Bristow J."/>
            <person name="Eisen J.A."/>
            <person name="Markowitz V."/>
            <person name="Hugenholtz P."/>
            <person name="Kyrpides N.C."/>
            <person name="Klenk H.P."/>
        </authorList>
    </citation>
    <scope>NUCLEOTIDE SEQUENCE [LARGE SCALE GENOMIC DNA]</scope>
    <source>
        <strain evidence="4">ATCC 35584 / DSM 2162 / JCM 9187 / O7/1</strain>
    </source>
</reference>
<reference evidence="4" key="1">
    <citation type="submission" date="2010-11" db="EMBL/GenBank/DDBJ databases">
        <title>The complete genome of Desulfurococcus mucosus DSM 2162.</title>
        <authorList>
            <consortium name="US DOE Joint Genome Institute (JGI-PGF)"/>
            <person name="Lucas S."/>
            <person name="Copeland A."/>
            <person name="Lapidus A."/>
            <person name="Bruce D."/>
            <person name="Goodwin L."/>
            <person name="Pitluck S."/>
            <person name="Kyrpides N."/>
            <person name="Mavromatis K."/>
            <person name="Pagani I."/>
            <person name="Ivanova N."/>
            <person name="Ovchinnikova G."/>
            <person name="Chertkov O."/>
            <person name="Held B."/>
            <person name="Brettin T."/>
            <person name="Detter J.C."/>
            <person name="Tapia R."/>
            <person name="Han C."/>
            <person name="Land M."/>
            <person name="Hauser L."/>
            <person name="Markowitz V."/>
            <person name="Cheng J.-F."/>
            <person name="Hugenholtz P."/>
            <person name="Woyke T."/>
            <person name="Wu D."/>
            <person name="Wirth R."/>
            <person name="Bilek Y."/>
            <person name="Hader T."/>
            <person name="Klenk H.-P."/>
            <person name="Eisen J.A."/>
        </authorList>
    </citation>
    <scope>NUCLEOTIDE SEQUENCE [LARGE SCALE GENOMIC DNA]</scope>
    <source>
        <strain evidence="4">ATCC 35584 / DSM 2162 / JCM 9187 / O7/1</strain>
    </source>
</reference>
<dbReference type="Pfam" id="PF10131">
    <property type="entry name" value="PTPS_related"/>
    <property type="match status" value="1"/>
</dbReference>
<feature type="transmembrane region" description="Helical" evidence="1">
    <location>
        <begin position="223"/>
        <end position="247"/>
    </location>
</feature>
<sequence precursor="true">MNTREVIYELLSQLLVALMTVLVAHPLLSTTGLPSYSAGRFRDATIAYYIEWARELDAYGPYTPAWCGGFDLLRFYPPLGLTLIYLIGRAAGDFPYAAQTSFFLAIYVFALGAWALGRSLTGSRLAGLATALTALSITGYVSTISVYWEYTRILGEGLAMLALSELNEFMRHGEKKSALLFGVFTGLTVLTHLIASLLLATLSAVTAAYWVMRHMKKGAGVSALTYIARLLAVAVALALAISGWWLIPALIPFGISHYMRVQPQPGLVAGVFTNSVSLFPPLYEPGIQAPLLLLGFTGIALQVFKGRERLPLLYVSSTALLVLLYGQGSRLIPTLGLFMVASLASTYNGRLRELSSSLALTAVVAASLIYFSHYIPVYWSNLSLDHTYVESDEYLIAEYLAGKVPSGHRVYAMYGPLLHGNQWINVFEPGLWQVLSGFMEGCVKPEPLELDYLVKDTLHTSAIREMIVELNVDYIAVDKEWYETRDPNSIKLLEAEGFLVKDPVSKALSYTLLFKVNTTGGLEKPVAEEQPSIIEYLLLPSRLAGYSTSLLMLYVFTRMKKET</sequence>
<feature type="transmembrane region" description="Helical" evidence="1">
    <location>
        <begin position="128"/>
        <end position="148"/>
    </location>
</feature>
<feature type="transmembrane region" description="Helical" evidence="1">
    <location>
        <begin position="178"/>
        <end position="211"/>
    </location>
</feature>
<dbReference type="OrthoDB" id="384967at2157"/>
<proteinExistence type="predicted"/>
<keyword evidence="1" id="KW-0472">Membrane</keyword>
<evidence type="ECO:0000313" key="3">
    <source>
        <dbReference type="EMBL" id="ADV64759.1"/>
    </source>
</evidence>
<dbReference type="AlphaFoldDB" id="E8R8D3"/>
<dbReference type="KEGG" id="dmu:Desmu_0443"/>
<evidence type="ECO:0000256" key="1">
    <source>
        <dbReference type="SAM" id="Phobius"/>
    </source>
</evidence>
<dbReference type="InterPro" id="IPR018776">
    <property type="entry name" value="Membrane_prot_PTPS-rel_domain"/>
</dbReference>
<feature type="domain" description="Membrane protein 6-pyruvoyl-tetrahydropterin synthase-related" evidence="2">
    <location>
        <begin position="73"/>
        <end position="312"/>
    </location>
</feature>
<name>E8R8D3_DESM0</name>
<keyword evidence="1" id="KW-0812">Transmembrane</keyword>
<dbReference type="HOGENOM" id="CLU_483683_0_0_2"/>